<organism evidence="3">
    <name type="scientific">Cupriavidus taiwanensis</name>
    <dbReference type="NCBI Taxonomy" id="164546"/>
    <lineage>
        <taxon>Bacteria</taxon>
        <taxon>Pseudomonadati</taxon>
        <taxon>Pseudomonadota</taxon>
        <taxon>Betaproteobacteria</taxon>
        <taxon>Burkholderiales</taxon>
        <taxon>Burkholderiaceae</taxon>
        <taxon>Cupriavidus</taxon>
    </lineage>
</organism>
<dbReference type="AlphaFoldDB" id="A0A375C819"/>
<comment type="caution">
    <text evidence="3">The sequence shown here is derived from an EMBL/GenBank/DDBJ whole genome shotgun (WGS) entry which is preliminary data.</text>
</comment>
<evidence type="ECO:0000256" key="2">
    <source>
        <dbReference type="ARBA" id="ARBA00023002"/>
    </source>
</evidence>
<dbReference type="InterPro" id="IPR032710">
    <property type="entry name" value="NTF2-like_dom_sf"/>
</dbReference>
<protein>
    <submittedName>
        <fullName evidence="3">Uncharacterized protein</fullName>
    </submittedName>
</protein>
<dbReference type="Pfam" id="PF00866">
    <property type="entry name" value="Ring_hydroxyl_B"/>
    <property type="match status" value="1"/>
</dbReference>
<dbReference type="GO" id="GO:0019380">
    <property type="term" value="P:3-phenylpropionate catabolic process"/>
    <property type="evidence" value="ECO:0007669"/>
    <property type="project" value="TreeGrafter"/>
</dbReference>
<dbReference type="PANTHER" id="PTHR41534">
    <property type="entry name" value="BLR3401 PROTEIN"/>
    <property type="match status" value="1"/>
</dbReference>
<comment type="similarity">
    <text evidence="1">Belongs to the bacterial ring-hydroxylating dioxygenase beta subunit family.</text>
</comment>
<dbReference type="PANTHER" id="PTHR41534:SF2">
    <property type="entry name" value="3-PHENYLPROPIONATE_CINNAMIC ACID DIOXYGENASE SUBUNIT BETA"/>
    <property type="match status" value="1"/>
</dbReference>
<dbReference type="CDD" id="cd00667">
    <property type="entry name" value="ring_hydroxylating_dioxygenases_beta"/>
    <property type="match status" value="1"/>
</dbReference>
<evidence type="ECO:0000256" key="1">
    <source>
        <dbReference type="ARBA" id="ARBA00009570"/>
    </source>
</evidence>
<dbReference type="InterPro" id="IPR000391">
    <property type="entry name" value="Rng_hydr_dOase-bsu"/>
</dbReference>
<name>A0A375C819_9BURK</name>
<accession>A0A375C819</accession>
<dbReference type="Proteomes" id="UP000256297">
    <property type="component" value="Chromosome CBM2589_a"/>
</dbReference>
<sequence length="176" mass="20278">MREHASNDQQVATNRRDEPITAAEVEQFLFQEAALLDEWRLDEWLRLLTDDAVYLVPPLDKPDADHRKSLFLIADHYPSLCSRVGQLMGRSVWSENPRSRTRRLITNVRVVESGAGRASITANFAVWRFQFEQTDVYVGQYRHVVVRGPAGLLLRERRAVLDLEALRPHGKLSFIL</sequence>
<reference evidence="3" key="1">
    <citation type="submission" date="2018-01" db="EMBL/GenBank/DDBJ databases">
        <authorList>
            <person name="Clerissi C."/>
        </authorList>
    </citation>
    <scope>NUCLEOTIDE SEQUENCE</scope>
    <source>
        <strain evidence="3">Cupriavidus taiwanensis STM 3521</strain>
    </source>
</reference>
<proteinExistence type="inferred from homology"/>
<dbReference type="RefSeq" id="WP_198046786.1">
    <property type="nucleotide sequence ID" value="NZ_LT976857.1"/>
</dbReference>
<dbReference type="SUPFAM" id="SSF54427">
    <property type="entry name" value="NTF2-like"/>
    <property type="match status" value="1"/>
</dbReference>
<keyword evidence="2" id="KW-0560">Oxidoreductase</keyword>
<dbReference type="EMBL" id="OFSP01000037">
    <property type="protein sequence ID" value="SOY64340.1"/>
    <property type="molecule type" value="Genomic_DNA"/>
</dbReference>
<dbReference type="GO" id="GO:0016491">
    <property type="term" value="F:oxidoreductase activity"/>
    <property type="evidence" value="ECO:0007669"/>
    <property type="project" value="UniProtKB-KW"/>
</dbReference>
<evidence type="ECO:0000313" key="3">
    <source>
        <dbReference type="EMBL" id="SOY64340.1"/>
    </source>
</evidence>
<dbReference type="Gene3D" id="3.10.450.50">
    <property type="match status" value="1"/>
</dbReference>
<gene>
    <name evidence="3" type="ORF">CBM2589_A70444</name>
</gene>